<evidence type="ECO:0000313" key="1">
    <source>
        <dbReference type="EMBL" id="KGO99847.1"/>
    </source>
</evidence>
<dbReference type="RefSeq" id="WP_027068880.1">
    <property type="nucleotide sequence ID" value="NZ_AUHT01000004.1"/>
</dbReference>
<keyword evidence="2" id="KW-1185">Reference proteome</keyword>
<evidence type="ECO:0000313" key="2">
    <source>
        <dbReference type="Proteomes" id="UP000030003"/>
    </source>
</evidence>
<reference evidence="1 2" key="1">
    <citation type="submission" date="2013-08" db="EMBL/GenBank/DDBJ databases">
        <title>Genomic analysis of Lysobacter defluvii.</title>
        <authorList>
            <person name="Wang Q."/>
            <person name="Wang G."/>
        </authorList>
    </citation>
    <scope>NUCLEOTIDE SEQUENCE [LARGE SCALE GENOMIC DNA]</scope>
    <source>
        <strain evidence="1 2">IMMIB APB-9</strain>
    </source>
</reference>
<dbReference type="EMBL" id="AVBH01000002">
    <property type="protein sequence ID" value="KGO99847.1"/>
    <property type="molecule type" value="Genomic_DNA"/>
</dbReference>
<protein>
    <submittedName>
        <fullName evidence="1">Uncharacterized protein</fullName>
    </submittedName>
</protein>
<name>A0A0A0MBN0_9GAMM</name>
<proteinExistence type="predicted"/>
<dbReference type="Proteomes" id="UP000030003">
    <property type="component" value="Unassembled WGS sequence"/>
</dbReference>
<accession>A0A0A0MBN0</accession>
<comment type="caution">
    <text evidence="1">The sequence shown here is derived from an EMBL/GenBank/DDBJ whole genome shotgun (WGS) entry which is preliminary data.</text>
</comment>
<organism evidence="1 2">
    <name type="scientific">Lysobacter defluvii IMMIB APB-9 = DSM 18482</name>
    <dbReference type="NCBI Taxonomy" id="1385515"/>
    <lineage>
        <taxon>Bacteria</taxon>
        <taxon>Pseudomonadati</taxon>
        <taxon>Pseudomonadota</taxon>
        <taxon>Gammaproteobacteria</taxon>
        <taxon>Lysobacterales</taxon>
        <taxon>Lysobacteraceae</taxon>
        <taxon>Novilysobacter</taxon>
    </lineage>
</organism>
<dbReference type="OrthoDB" id="6017720at2"/>
<dbReference type="STRING" id="1385515.GCA_000423325_00322"/>
<gene>
    <name evidence="1" type="ORF">N791_09960</name>
</gene>
<sequence length="252" mass="28909">MTDPWLRDVPAVFRALADFRLESAIPRPVTGPFEQACAHWGALHYTLSSLLGWVDVGRGLAWWYAAGQPVDESPVLALVRRVWGADDHIDYYAAWSWLPPGVGYELPQSVVIDGGPSPMWLARHSRWPDEDWWRSFVRRGQVHHHDPFYGGSDPLHLSIHHGPPTTEPSEHPLVHLIPEQRRVVLVTEGLDHWLADLQALETRLPPLGDRSWRVEVFDRRTGYLGEYRRSRGTGRWFTGRHAIHMRGHDVLD</sequence>
<dbReference type="AlphaFoldDB" id="A0A0A0MBN0"/>